<evidence type="ECO:0000256" key="1">
    <source>
        <dbReference type="SAM" id="SignalP"/>
    </source>
</evidence>
<proteinExistence type="predicted"/>
<accession>A0A225DR73</accession>
<reference evidence="3" key="1">
    <citation type="submission" date="2017-06" db="EMBL/GenBank/DDBJ databases">
        <title>Genome analysis of Fimbriiglobus ruber SP5, the first member of the order Planctomycetales with confirmed chitinolytic capability.</title>
        <authorList>
            <person name="Ravin N.V."/>
            <person name="Rakitin A.L."/>
            <person name="Ivanova A.A."/>
            <person name="Beletsky A.V."/>
            <person name="Kulichevskaya I.S."/>
            <person name="Mardanov A.V."/>
            <person name="Dedysh S.N."/>
        </authorList>
    </citation>
    <scope>NUCLEOTIDE SEQUENCE [LARGE SCALE GENOMIC DNA]</scope>
    <source>
        <strain evidence="3">SP5</strain>
    </source>
</reference>
<dbReference type="Proteomes" id="UP000214646">
    <property type="component" value="Unassembled WGS sequence"/>
</dbReference>
<sequence length="162" mass="18141">MFTRLIGSKFLIVALAAAGPAATASANDVEVKVENYSNDNVVVAMAYDHFDGVVAAEGWFQIKPGTSRKFKTNTANDLYLRVERAGKEVTFDKFPKFRSWPVNGGRFDVLKESDDSSIRVLRTGVNLEHRINIKKDDKLPTGWANKRFFRVGSENETLEVKP</sequence>
<dbReference type="RefSeq" id="WP_088255344.1">
    <property type="nucleotide sequence ID" value="NZ_NIDE01000005.1"/>
</dbReference>
<feature type="chain" id="PRO_5012466007" evidence="1">
    <location>
        <begin position="27"/>
        <end position="162"/>
    </location>
</feature>
<keyword evidence="3" id="KW-1185">Reference proteome</keyword>
<gene>
    <name evidence="2" type="ORF">FRUB_04212</name>
</gene>
<evidence type="ECO:0000313" key="3">
    <source>
        <dbReference type="Proteomes" id="UP000214646"/>
    </source>
</evidence>
<dbReference type="EMBL" id="NIDE01000005">
    <property type="protein sequence ID" value="OWK42134.1"/>
    <property type="molecule type" value="Genomic_DNA"/>
</dbReference>
<feature type="signal peptide" evidence="1">
    <location>
        <begin position="1"/>
        <end position="26"/>
    </location>
</feature>
<keyword evidence="1" id="KW-0732">Signal</keyword>
<name>A0A225DR73_9BACT</name>
<comment type="caution">
    <text evidence="2">The sequence shown here is derived from an EMBL/GenBank/DDBJ whole genome shotgun (WGS) entry which is preliminary data.</text>
</comment>
<organism evidence="2 3">
    <name type="scientific">Fimbriiglobus ruber</name>
    <dbReference type="NCBI Taxonomy" id="1908690"/>
    <lineage>
        <taxon>Bacteria</taxon>
        <taxon>Pseudomonadati</taxon>
        <taxon>Planctomycetota</taxon>
        <taxon>Planctomycetia</taxon>
        <taxon>Gemmatales</taxon>
        <taxon>Gemmataceae</taxon>
        <taxon>Fimbriiglobus</taxon>
    </lineage>
</organism>
<evidence type="ECO:0000313" key="2">
    <source>
        <dbReference type="EMBL" id="OWK42134.1"/>
    </source>
</evidence>
<protein>
    <submittedName>
        <fullName evidence="2">Uncharacterized protein</fullName>
    </submittedName>
</protein>
<dbReference type="AlphaFoldDB" id="A0A225DR73"/>